<keyword evidence="1" id="KW-0732">Signal</keyword>
<organism evidence="4 5">
    <name type="scientific">Streptomyces javensis</name>
    <dbReference type="NCBI Taxonomy" id="114698"/>
    <lineage>
        <taxon>Bacteria</taxon>
        <taxon>Bacillati</taxon>
        <taxon>Actinomycetota</taxon>
        <taxon>Actinomycetes</taxon>
        <taxon>Kitasatosporales</taxon>
        <taxon>Streptomycetaceae</taxon>
        <taxon>Streptomyces</taxon>
        <taxon>Streptomyces violaceusniger group</taxon>
    </lineage>
</organism>
<sequence length="480" mass="52893">MLPAGGGRTKGEPVLGRMRVMAGVAVSLSVALVACGPEKEKEWTGAEPSKGSAAEAARFAPLVRLAKGESLLPMDATRFIGRSALRFDHDGFCRDEGPVADPADPRQLGSKDNPYKHADVEPGKSSSKPVSCPGHGDKWHTSTEADGGFYLDPPKEVRKGEGTDAPVYWEYHNHKTDPKRAAYVFWFFYAYNNLTPGNRHEGDWERVAVQLRDGEPEAVTFAKHGKDTCRVKWSELDPRDGHPTVYSARGSHGSYPTDKNQWVNGTLDRPSKGGAEWRTWEHARPVNREPWWGYAGWWGSQQHVSGFNGPMGPRPGRLLSGIFTNDSCGPADKPPKDQPTDQPTEQPTDQPTEQPTEQPTDQAAPRTKEGAIRRYEEYLHAVGREDIKTVCEVAGPAAKQAEDQGFGPCTSTFLVTFQMISPTQKKALQTATVDPRKVVVRSPDKFDIPAAAVKASVTFSENEIGTSTLEYMKDDWYITD</sequence>
<feature type="compositionally biased region" description="Basic and acidic residues" evidence="3">
    <location>
        <begin position="113"/>
        <end position="122"/>
    </location>
</feature>
<dbReference type="Proteomes" id="UP001500282">
    <property type="component" value="Unassembled WGS sequence"/>
</dbReference>
<evidence type="ECO:0008006" key="6">
    <source>
        <dbReference type="Google" id="ProtNLM"/>
    </source>
</evidence>
<keyword evidence="2" id="KW-0677">Repeat</keyword>
<dbReference type="InterPro" id="IPR006970">
    <property type="entry name" value="PT"/>
</dbReference>
<dbReference type="PANTHER" id="PTHR48174:SF5">
    <property type="entry name" value="VACUOLAR PROTEIN SORTING-ASSOCIATED PROTEIN 62"/>
    <property type="match status" value="1"/>
</dbReference>
<evidence type="ECO:0000313" key="5">
    <source>
        <dbReference type="Proteomes" id="UP001500282"/>
    </source>
</evidence>
<protein>
    <recommendedName>
        <fullName evidence="6">Lipoprotein</fullName>
    </recommendedName>
</protein>
<feature type="region of interest" description="Disordered" evidence="3">
    <location>
        <begin position="245"/>
        <end position="264"/>
    </location>
</feature>
<reference evidence="4 5" key="1">
    <citation type="journal article" date="2019" name="Int. J. Syst. Evol. Microbiol.">
        <title>The Global Catalogue of Microorganisms (GCM) 10K type strain sequencing project: providing services to taxonomists for standard genome sequencing and annotation.</title>
        <authorList>
            <consortium name="The Broad Institute Genomics Platform"/>
            <consortium name="The Broad Institute Genome Sequencing Center for Infectious Disease"/>
            <person name="Wu L."/>
            <person name="Ma J."/>
        </authorList>
    </citation>
    <scope>NUCLEOTIDE SEQUENCE [LARGE SCALE GENOMIC DNA]</scope>
    <source>
        <strain evidence="4 5">JCM 11448</strain>
    </source>
</reference>
<feature type="region of interest" description="Disordered" evidence="3">
    <location>
        <begin position="96"/>
        <end position="152"/>
    </location>
</feature>
<evidence type="ECO:0000313" key="4">
    <source>
        <dbReference type="EMBL" id="GAA1258627.1"/>
    </source>
</evidence>
<dbReference type="Pfam" id="PF04886">
    <property type="entry name" value="PT"/>
    <property type="match status" value="1"/>
</dbReference>
<keyword evidence="5" id="KW-1185">Reference proteome</keyword>
<dbReference type="PANTHER" id="PTHR48174">
    <property type="entry name" value="DUF946 FAMILY PROTEIN"/>
    <property type="match status" value="1"/>
</dbReference>
<evidence type="ECO:0000256" key="2">
    <source>
        <dbReference type="ARBA" id="ARBA00022737"/>
    </source>
</evidence>
<name>A0ABN1WSM8_9ACTN</name>
<evidence type="ECO:0000256" key="3">
    <source>
        <dbReference type="SAM" id="MobiDB-lite"/>
    </source>
</evidence>
<accession>A0ABN1WSM8</accession>
<proteinExistence type="predicted"/>
<dbReference type="EMBL" id="BAAAIH010000006">
    <property type="protein sequence ID" value="GAA1258627.1"/>
    <property type="molecule type" value="Genomic_DNA"/>
</dbReference>
<comment type="caution">
    <text evidence="4">The sequence shown here is derived from an EMBL/GenBank/DDBJ whole genome shotgun (WGS) entry which is preliminary data.</text>
</comment>
<evidence type="ECO:0000256" key="1">
    <source>
        <dbReference type="ARBA" id="ARBA00022729"/>
    </source>
</evidence>
<gene>
    <name evidence="4" type="ORF">GCM10009579_15860</name>
</gene>
<feature type="compositionally biased region" description="Low complexity" evidence="3">
    <location>
        <begin position="340"/>
        <end position="362"/>
    </location>
</feature>
<feature type="region of interest" description="Disordered" evidence="3">
    <location>
        <begin position="308"/>
        <end position="369"/>
    </location>
</feature>